<dbReference type="Gene3D" id="1.10.287.110">
    <property type="entry name" value="DnaJ domain"/>
    <property type="match status" value="1"/>
</dbReference>
<evidence type="ECO:0000256" key="2">
    <source>
        <dbReference type="SAM" id="SignalP"/>
    </source>
</evidence>
<dbReference type="GO" id="GO:0006457">
    <property type="term" value="P:protein folding"/>
    <property type="evidence" value="ECO:0007669"/>
    <property type="project" value="InterPro"/>
</dbReference>
<dbReference type="Pfam" id="PF00226">
    <property type="entry name" value="DnaJ"/>
    <property type="match status" value="1"/>
</dbReference>
<dbReference type="FunFam" id="2.60.260.20:FF:000002">
    <property type="entry name" value="Dnaj homolog subfamily b member"/>
    <property type="match status" value="1"/>
</dbReference>
<evidence type="ECO:0000256" key="1">
    <source>
        <dbReference type="ARBA" id="ARBA00023186"/>
    </source>
</evidence>
<dbReference type="CDD" id="cd10747">
    <property type="entry name" value="DnaJ_C"/>
    <property type="match status" value="1"/>
</dbReference>
<organism evidence="4 5">
    <name type="scientific">Tribonema minus</name>
    <dbReference type="NCBI Taxonomy" id="303371"/>
    <lineage>
        <taxon>Eukaryota</taxon>
        <taxon>Sar</taxon>
        <taxon>Stramenopiles</taxon>
        <taxon>Ochrophyta</taxon>
        <taxon>PX clade</taxon>
        <taxon>Xanthophyceae</taxon>
        <taxon>Tribonematales</taxon>
        <taxon>Tribonemataceae</taxon>
        <taxon>Tribonema</taxon>
    </lineage>
</organism>
<gene>
    <name evidence="4" type="ORF">JKP88DRAFT_264139</name>
</gene>
<name>A0A836CDH0_9STRA</name>
<dbReference type="FunFam" id="2.60.260.20:FF:000013">
    <property type="entry name" value="DnaJ subfamily B member 11"/>
    <property type="match status" value="1"/>
</dbReference>
<dbReference type="Gene3D" id="2.60.260.20">
    <property type="entry name" value="Urease metallochaperone UreE, N-terminal domain"/>
    <property type="match status" value="2"/>
</dbReference>
<dbReference type="PRINTS" id="PR00625">
    <property type="entry name" value="JDOMAIN"/>
</dbReference>
<dbReference type="AlphaFoldDB" id="A0A836CDH0"/>
<dbReference type="PROSITE" id="PS50076">
    <property type="entry name" value="DNAJ_2"/>
    <property type="match status" value="1"/>
</dbReference>
<accession>A0A836CDH0</accession>
<dbReference type="CDD" id="cd06257">
    <property type="entry name" value="DnaJ"/>
    <property type="match status" value="1"/>
</dbReference>
<dbReference type="SUPFAM" id="SSF46565">
    <property type="entry name" value="Chaperone J-domain"/>
    <property type="match status" value="1"/>
</dbReference>
<dbReference type="InterPro" id="IPR008971">
    <property type="entry name" value="HSP40/DnaJ_pept-bd"/>
</dbReference>
<dbReference type="InterPro" id="IPR002939">
    <property type="entry name" value="DnaJ_C"/>
</dbReference>
<dbReference type="InterPro" id="IPR051339">
    <property type="entry name" value="DnaJ_subfamily_B"/>
</dbReference>
<dbReference type="SMART" id="SM00271">
    <property type="entry name" value="DnaJ"/>
    <property type="match status" value="1"/>
</dbReference>
<dbReference type="InterPro" id="IPR036869">
    <property type="entry name" value="J_dom_sf"/>
</dbReference>
<dbReference type="PANTHER" id="PTHR24078">
    <property type="entry name" value="DNAJ HOMOLOG SUBFAMILY C MEMBER"/>
    <property type="match status" value="1"/>
</dbReference>
<keyword evidence="5" id="KW-1185">Reference proteome</keyword>
<dbReference type="InterPro" id="IPR001623">
    <property type="entry name" value="DnaJ_domain"/>
</dbReference>
<proteinExistence type="predicted"/>
<dbReference type="SUPFAM" id="SSF49493">
    <property type="entry name" value="HSP40/DnaJ peptide-binding domain"/>
    <property type="match status" value="2"/>
</dbReference>
<keyword evidence="1" id="KW-0143">Chaperone</keyword>
<feature type="domain" description="J" evidence="3">
    <location>
        <begin position="114"/>
        <end position="199"/>
    </location>
</feature>
<comment type="caution">
    <text evidence="4">The sequence shown here is derived from an EMBL/GenBank/DDBJ whole genome shotgun (WGS) entry which is preliminary data.</text>
</comment>
<sequence>MQHQVLLLALAFYCACCTAFLQSAVVSRCKYERHAIVAMGLGVDTAFQVVGVGAAVYTVAKGGQLVSSVFKLADFRTPRGHDVDLSRVREYGLQNSRGIPFTIKRKRESEMGKDFYKVLNVSRDASEADIKKAYRKAALKWHPDKNPDNKEEAQTKFQEVGQGLCVCLVDLKLACIVTYIQAFEVLSDPEKRKLYDQFGEAAINPGAADENGAPGAEFSGFGRGGGMGGMPAGTHFTHSDPSKIFEQFFGTADPGEAGSRGFDFMGMGGMPQGVRMHMGGPGGASAGGFPFGGSMFSGGGMPGGGMGGPSMRHGSQSAPQPQAPAIEHQLAVSLEDLYSGTTKKMRITRKTLDGGTASTDKEIKIKPGWKDGTRVTFERQGDEQAGVVPADVMFIIKTKPHDRFKRIDNDLIYEANVTLQQALSGVDTVLETLDGRRLRVSEPFLPSSTYETRITGEGMPSHKNSSIKGDLVVKYIIKLPFNGAERQRVARALASA</sequence>
<dbReference type="EMBL" id="JAFCMP010000434">
    <property type="protein sequence ID" value="KAG5179966.1"/>
    <property type="molecule type" value="Genomic_DNA"/>
</dbReference>
<feature type="signal peptide" evidence="2">
    <location>
        <begin position="1"/>
        <end position="19"/>
    </location>
</feature>
<dbReference type="GO" id="GO:0051082">
    <property type="term" value="F:unfolded protein binding"/>
    <property type="evidence" value="ECO:0007669"/>
    <property type="project" value="InterPro"/>
</dbReference>
<dbReference type="Proteomes" id="UP000664859">
    <property type="component" value="Unassembled WGS sequence"/>
</dbReference>
<dbReference type="Pfam" id="PF01556">
    <property type="entry name" value="DnaJ_C"/>
    <property type="match status" value="1"/>
</dbReference>
<reference evidence="4" key="1">
    <citation type="submission" date="2021-02" db="EMBL/GenBank/DDBJ databases">
        <title>First Annotated Genome of the Yellow-green Alga Tribonema minus.</title>
        <authorList>
            <person name="Mahan K.M."/>
        </authorList>
    </citation>
    <scope>NUCLEOTIDE SEQUENCE</scope>
    <source>
        <strain evidence="4">UTEX B ZZ1240</strain>
    </source>
</reference>
<dbReference type="PANTHER" id="PTHR24078:SF553">
    <property type="entry name" value="DNAJ HOMOLOG SUBFAMILY B MEMBER 5"/>
    <property type="match status" value="1"/>
</dbReference>
<dbReference type="GO" id="GO:0005829">
    <property type="term" value="C:cytosol"/>
    <property type="evidence" value="ECO:0007669"/>
    <property type="project" value="TreeGrafter"/>
</dbReference>
<keyword evidence="2" id="KW-0732">Signal</keyword>
<dbReference type="OrthoDB" id="550424at2759"/>
<evidence type="ECO:0000313" key="4">
    <source>
        <dbReference type="EMBL" id="KAG5179966.1"/>
    </source>
</evidence>
<protein>
    <recommendedName>
        <fullName evidence="3">J domain-containing protein</fullName>
    </recommendedName>
</protein>
<dbReference type="GO" id="GO:0051087">
    <property type="term" value="F:protein-folding chaperone binding"/>
    <property type="evidence" value="ECO:0007669"/>
    <property type="project" value="TreeGrafter"/>
</dbReference>
<evidence type="ECO:0000259" key="3">
    <source>
        <dbReference type="PROSITE" id="PS50076"/>
    </source>
</evidence>
<evidence type="ECO:0000313" key="5">
    <source>
        <dbReference type="Proteomes" id="UP000664859"/>
    </source>
</evidence>
<feature type="chain" id="PRO_5032798146" description="J domain-containing protein" evidence="2">
    <location>
        <begin position="20"/>
        <end position="496"/>
    </location>
</feature>